<accession>A0A3B1C0Q1</accession>
<feature type="domain" description="Chorismate-utilising enzyme C-terminal" evidence="1">
    <location>
        <begin position="200"/>
        <end position="454"/>
    </location>
</feature>
<dbReference type="EC" id="2.6.1.85" evidence="3"/>
<proteinExistence type="predicted"/>
<dbReference type="InterPro" id="IPR005801">
    <property type="entry name" value="ADC_synthase"/>
</dbReference>
<sequence>MVLALKAQPEIFSQRRSDLSDLAAIQRSNPERYPFLLQSTASGGEASNARYDILFAFPGQRLRLNADGGLEGEHAGPQGDFLSALDNWWRQESVDAASDDSSLPFKGGWFLYLAYELAGQIETRLRLSALPVDQPVAEAVRIPAAMINDHLRNETLLLTEANHATLMDKLRADLEGTCCEPLRTQKKKSRAITMQPDPESRYLQQTQRVKRYIYDGDVFQVNLSRKWQTLRPADLDTLDLYQDLCEQNPAPFSGLANFQGLTVVSSSPERLVKVTGRQVETRPIAGTRPRHVNHEHDQALKSELIGHPKERAEHIMLIDLERNDLGRICQPGSIQVDELMAMESYAHVHHIVSSVRGQLREGITPAQVIRAVFPGGTITGCPKERCMAIIAELEQEARSAYTGSMGYLNLNGDMDLNILIRTITVDENHITLRAGAGLVADSDAQKELQETAHKARGMLLAIEES</sequence>
<evidence type="ECO:0000313" key="3">
    <source>
        <dbReference type="EMBL" id="VAX12265.1"/>
    </source>
</evidence>
<dbReference type="PANTHER" id="PTHR11236">
    <property type="entry name" value="AMINOBENZOATE/ANTHRANILATE SYNTHASE"/>
    <property type="match status" value="1"/>
</dbReference>
<dbReference type="NCBIfam" id="NF006563">
    <property type="entry name" value="PRK09070.1"/>
    <property type="match status" value="1"/>
</dbReference>
<dbReference type="Gene3D" id="3.60.120.10">
    <property type="entry name" value="Anthranilate synthase"/>
    <property type="match status" value="1"/>
</dbReference>
<gene>
    <name evidence="3" type="ORF">MNBD_GAMMA24-443</name>
</gene>
<dbReference type="SUPFAM" id="SSF56322">
    <property type="entry name" value="ADC synthase"/>
    <property type="match status" value="1"/>
</dbReference>
<keyword evidence="3" id="KW-0808">Transferase</keyword>
<organism evidence="3">
    <name type="scientific">hydrothermal vent metagenome</name>
    <dbReference type="NCBI Taxonomy" id="652676"/>
    <lineage>
        <taxon>unclassified sequences</taxon>
        <taxon>metagenomes</taxon>
        <taxon>ecological metagenomes</taxon>
    </lineage>
</organism>
<dbReference type="InterPro" id="IPR019999">
    <property type="entry name" value="Anth_synth_I-like"/>
</dbReference>
<protein>
    <submittedName>
        <fullName evidence="3">Para-aminobenzoate synthase, aminase component</fullName>
        <ecNumber evidence="3">2.6.1.85</ecNumber>
    </submittedName>
</protein>
<dbReference type="InterPro" id="IPR006805">
    <property type="entry name" value="Anth_synth_I_N"/>
</dbReference>
<dbReference type="GO" id="GO:0046820">
    <property type="term" value="F:4-amino-4-deoxychorismate synthase activity"/>
    <property type="evidence" value="ECO:0007669"/>
    <property type="project" value="UniProtKB-EC"/>
</dbReference>
<keyword evidence="3" id="KW-0032">Aminotransferase</keyword>
<dbReference type="PRINTS" id="PR00095">
    <property type="entry name" value="ANTSNTHASEI"/>
</dbReference>
<feature type="domain" description="Anthranilate synthase component I N-terminal" evidence="2">
    <location>
        <begin position="22"/>
        <end position="156"/>
    </location>
</feature>
<dbReference type="Pfam" id="PF04715">
    <property type="entry name" value="Anth_synt_I_N"/>
    <property type="match status" value="1"/>
</dbReference>
<evidence type="ECO:0000259" key="2">
    <source>
        <dbReference type="Pfam" id="PF04715"/>
    </source>
</evidence>
<dbReference type="AlphaFoldDB" id="A0A3B1C0Q1"/>
<evidence type="ECO:0000259" key="1">
    <source>
        <dbReference type="Pfam" id="PF00425"/>
    </source>
</evidence>
<dbReference type="InterPro" id="IPR015890">
    <property type="entry name" value="Chorismate_C"/>
</dbReference>
<dbReference type="GO" id="GO:0000162">
    <property type="term" value="P:L-tryptophan biosynthetic process"/>
    <property type="evidence" value="ECO:0007669"/>
    <property type="project" value="TreeGrafter"/>
</dbReference>
<name>A0A3B1C0Q1_9ZZZZ</name>
<dbReference type="EMBL" id="UOFZ01000028">
    <property type="protein sequence ID" value="VAX12265.1"/>
    <property type="molecule type" value="Genomic_DNA"/>
</dbReference>
<reference evidence="3" key="1">
    <citation type="submission" date="2018-06" db="EMBL/GenBank/DDBJ databases">
        <authorList>
            <person name="Zhirakovskaya E."/>
        </authorList>
    </citation>
    <scope>NUCLEOTIDE SEQUENCE</scope>
</reference>
<dbReference type="Pfam" id="PF00425">
    <property type="entry name" value="Chorismate_bind"/>
    <property type="match status" value="1"/>
</dbReference>
<dbReference type="PANTHER" id="PTHR11236:SF9">
    <property type="entry name" value="ANTHRANILATE SYNTHASE COMPONENT 1"/>
    <property type="match status" value="1"/>
</dbReference>